<dbReference type="AlphaFoldDB" id="A0A7X9X8E7"/>
<evidence type="ECO:0000313" key="1">
    <source>
        <dbReference type="EMBL" id="NML33345.1"/>
    </source>
</evidence>
<organism evidence="1 2">
    <name type="scientific">Paraburkholderia antibiotica</name>
    <dbReference type="NCBI Taxonomy" id="2728839"/>
    <lineage>
        <taxon>Bacteria</taxon>
        <taxon>Pseudomonadati</taxon>
        <taxon>Pseudomonadota</taxon>
        <taxon>Betaproteobacteria</taxon>
        <taxon>Burkholderiales</taxon>
        <taxon>Burkholderiaceae</taxon>
        <taxon>Paraburkholderia</taxon>
    </lineage>
</organism>
<dbReference type="RefSeq" id="WP_169499578.1">
    <property type="nucleotide sequence ID" value="NZ_JABBFZ010000013.1"/>
</dbReference>
<comment type="caution">
    <text evidence="1">The sequence shown here is derived from an EMBL/GenBank/DDBJ whole genome shotgun (WGS) entry which is preliminary data.</text>
</comment>
<accession>A0A7X9X8E7</accession>
<evidence type="ECO:0000313" key="2">
    <source>
        <dbReference type="Proteomes" id="UP000583127"/>
    </source>
</evidence>
<dbReference type="EMBL" id="JABBFZ010000013">
    <property type="protein sequence ID" value="NML33345.1"/>
    <property type="molecule type" value="Genomic_DNA"/>
</dbReference>
<protein>
    <submittedName>
        <fullName evidence="1">Uncharacterized protein</fullName>
    </submittedName>
</protein>
<dbReference type="Proteomes" id="UP000583127">
    <property type="component" value="Unassembled WGS sequence"/>
</dbReference>
<reference evidence="1 2" key="1">
    <citation type="submission" date="2020-04" db="EMBL/GenBank/DDBJ databases">
        <title>Paraburkholderia sp. G-4-1-8 isolated from soil.</title>
        <authorList>
            <person name="Dahal R.H."/>
        </authorList>
    </citation>
    <scope>NUCLEOTIDE SEQUENCE [LARGE SCALE GENOMIC DNA]</scope>
    <source>
        <strain evidence="1 2">G-4-1-8</strain>
    </source>
</reference>
<name>A0A7X9X8E7_9BURK</name>
<keyword evidence="2" id="KW-1185">Reference proteome</keyword>
<sequence length="102" mass="11969">MVNHAALGLPDELVERFNRWIGWYEEYFPEKPDQFSWEDFRKEGRELAFALARLSEMRIRLSTNGRASLCFRRKLAMAFFGWCEPNVEVPITLATEGALHCK</sequence>
<proteinExistence type="predicted"/>
<gene>
    <name evidence="1" type="ORF">HHL14_21225</name>
</gene>